<comment type="pathway">
    <text evidence="3 16">Protein modification; protein ubiquitination.</text>
</comment>
<evidence type="ECO:0000256" key="5">
    <source>
        <dbReference type="ARBA" id="ARBA00012483"/>
    </source>
</evidence>
<protein>
    <recommendedName>
        <fullName evidence="6 16">E3 ubiquitin-protein ligase listerin</fullName>
        <ecNumber evidence="5 16">2.3.2.27</ecNumber>
    </recommendedName>
    <alternativeName>
        <fullName evidence="14 16">RING-type E3 ubiquitin transferase listerin</fullName>
    </alternativeName>
</protein>
<dbReference type="GO" id="GO:0061630">
    <property type="term" value="F:ubiquitin protein ligase activity"/>
    <property type="evidence" value="ECO:0007669"/>
    <property type="project" value="UniProtKB-UniRule"/>
</dbReference>
<dbReference type="CDD" id="cd16491">
    <property type="entry name" value="RING-CH-C4HC3_LTN1"/>
    <property type="match status" value="1"/>
</dbReference>
<dbReference type="EMBL" id="JBEHCU010008567">
    <property type="protein sequence ID" value="KAL1381573.1"/>
    <property type="molecule type" value="Genomic_DNA"/>
</dbReference>
<keyword evidence="10" id="KW-0677">Repeat</keyword>
<evidence type="ECO:0000256" key="15">
    <source>
        <dbReference type="PROSITE-ProRule" id="PRU00175"/>
    </source>
</evidence>
<comment type="caution">
    <text evidence="18">The sequence shown here is derived from an EMBL/GenBank/DDBJ whole genome shotgun (WGS) entry which is preliminary data.</text>
</comment>
<comment type="similarity">
    <text evidence="4 16">Belongs to the LTN1 family.</text>
</comment>
<evidence type="ECO:0000259" key="17">
    <source>
        <dbReference type="PROSITE" id="PS50089"/>
    </source>
</evidence>
<name>A0ABD1D198_CULPP</name>
<keyword evidence="8 16" id="KW-0808">Transferase</keyword>
<keyword evidence="11 15" id="KW-0863">Zinc-finger</keyword>
<evidence type="ECO:0000256" key="2">
    <source>
        <dbReference type="ARBA" id="ARBA00004514"/>
    </source>
</evidence>
<dbReference type="GO" id="GO:1990112">
    <property type="term" value="C:RQC complex"/>
    <property type="evidence" value="ECO:0007669"/>
    <property type="project" value="UniProtKB-UniRule"/>
</dbReference>
<dbReference type="AlphaFoldDB" id="A0ABD1D198"/>
<evidence type="ECO:0000256" key="9">
    <source>
        <dbReference type="ARBA" id="ARBA00022723"/>
    </source>
</evidence>
<evidence type="ECO:0000256" key="13">
    <source>
        <dbReference type="ARBA" id="ARBA00022833"/>
    </source>
</evidence>
<keyword evidence="9 16" id="KW-0479">Metal-binding</keyword>
<dbReference type="PANTHER" id="PTHR12389:SF0">
    <property type="entry name" value="E3 UBIQUITIN-PROTEIN LIGASE LISTERIN"/>
    <property type="match status" value="1"/>
</dbReference>
<comment type="subcellular location">
    <subcellularLocation>
        <location evidence="2">Cytoplasm</location>
        <location evidence="2">Cytosol</location>
    </subcellularLocation>
</comment>
<dbReference type="EC" id="2.3.2.27" evidence="5 16"/>
<gene>
    <name evidence="18" type="ORF">pipiens_013359</name>
</gene>
<dbReference type="Pfam" id="PF23009">
    <property type="entry name" value="UBC_like"/>
    <property type="match status" value="1"/>
</dbReference>
<keyword evidence="13 16" id="KW-0862">Zinc</keyword>
<proteinExistence type="inferred from homology"/>
<comment type="catalytic activity">
    <reaction evidence="1 16">
        <text>S-ubiquitinyl-[E2 ubiquitin-conjugating enzyme]-L-cysteine + [acceptor protein]-L-lysine = [E2 ubiquitin-conjugating enzyme]-L-cysteine + N(6)-ubiquitinyl-[acceptor protein]-L-lysine.</text>
        <dbReference type="EC" id="2.3.2.27"/>
    </reaction>
</comment>
<comment type="function">
    <text evidence="16">E3 ubiquitin-protein ligase. Component of the ribosome quality control complex (RQC), a ribosome-associated complex that mediates ubiquitination and extraction of incompletely synthesized nascent chains for proteasomal degradation.</text>
</comment>
<evidence type="ECO:0000313" key="19">
    <source>
        <dbReference type="Proteomes" id="UP001562425"/>
    </source>
</evidence>
<dbReference type="Proteomes" id="UP001562425">
    <property type="component" value="Unassembled WGS sequence"/>
</dbReference>
<evidence type="ECO:0000256" key="1">
    <source>
        <dbReference type="ARBA" id="ARBA00000900"/>
    </source>
</evidence>
<dbReference type="GO" id="GO:0005829">
    <property type="term" value="C:cytosol"/>
    <property type="evidence" value="ECO:0007669"/>
    <property type="project" value="UniProtKB-SubCell"/>
</dbReference>
<dbReference type="Gene3D" id="3.30.40.10">
    <property type="entry name" value="Zinc/RING finger domain, C3HC4 (zinc finger)"/>
    <property type="match status" value="1"/>
</dbReference>
<dbReference type="PROSITE" id="PS50089">
    <property type="entry name" value="ZF_RING_2"/>
    <property type="match status" value="1"/>
</dbReference>
<feature type="domain" description="RING-type" evidence="17">
    <location>
        <begin position="91"/>
        <end position="138"/>
    </location>
</feature>
<evidence type="ECO:0000256" key="8">
    <source>
        <dbReference type="ARBA" id="ARBA00022679"/>
    </source>
</evidence>
<dbReference type="InterPro" id="IPR039795">
    <property type="entry name" value="LTN1/Rkr1"/>
</dbReference>
<reference evidence="18 19" key="1">
    <citation type="submission" date="2024-05" db="EMBL/GenBank/DDBJ databases">
        <title>Culex pipiens pipiens assembly and annotation.</title>
        <authorList>
            <person name="Alout H."/>
            <person name="Durand T."/>
        </authorList>
    </citation>
    <scope>NUCLEOTIDE SEQUENCE [LARGE SCALE GENOMIC DNA]</scope>
    <source>
        <strain evidence="18">HA-2024</strain>
        <tissue evidence="18">Whole body</tissue>
    </source>
</reference>
<comment type="subunit">
    <text evidence="16">Component of the ribosome quality control complex (RQC).</text>
</comment>
<dbReference type="FunFam" id="3.30.40.10:FF:000038">
    <property type="entry name" value="E3 ubiquitin-protein ligase listerin"/>
    <property type="match status" value="1"/>
</dbReference>
<accession>A0ABD1D198</accession>
<dbReference type="GO" id="GO:1990116">
    <property type="term" value="P:ribosome-associated ubiquitin-dependent protein catabolic process"/>
    <property type="evidence" value="ECO:0007669"/>
    <property type="project" value="UniProtKB-UniRule"/>
</dbReference>
<dbReference type="InterPro" id="IPR039804">
    <property type="entry name" value="RING-CH-C4HC3_LTN1"/>
</dbReference>
<evidence type="ECO:0000256" key="16">
    <source>
        <dbReference type="RuleBase" id="RU367090"/>
    </source>
</evidence>
<dbReference type="InterPro" id="IPR001841">
    <property type="entry name" value="Znf_RING"/>
</dbReference>
<organism evidence="18 19">
    <name type="scientific">Culex pipiens pipiens</name>
    <name type="common">Northern house mosquito</name>
    <dbReference type="NCBI Taxonomy" id="38569"/>
    <lineage>
        <taxon>Eukaryota</taxon>
        <taxon>Metazoa</taxon>
        <taxon>Ecdysozoa</taxon>
        <taxon>Arthropoda</taxon>
        <taxon>Hexapoda</taxon>
        <taxon>Insecta</taxon>
        <taxon>Pterygota</taxon>
        <taxon>Neoptera</taxon>
        <taxon>Endopterygota</taxon>
        <taxon>Diptera</taxon>
        <taxon>Nematocera</taxon>
        <taxon>Culicoidea</taxon>
        <taxon>Culicidae</taxon>
        <taxon>Culicinae</taxon>
        <taxon>Culicini</taxon>
        <taxon>Culex</taxon>
        <taxon>Culex</taxon>
    </lineage>
</organism>
<dbReference type="GO" id="GO:0072344">
    <property type="term" value="P:rescue of stalled ribosome"/>
    <property type="evidence" value="ECO:0007669"/>
    <property type="project" value="UniProtKB-UniRule"/>
</dbReference>
<dbReference type="Pfam" id="PF13639">
    <property type="entry name" value="zf-RING_2"/>
    <property type="match status" value="1"/>
</dbReference>
<keyword evidence="12 16" id="KW-0833">Ubl conjugation pathway</keyword>
<evidence type="ECO:0000256" key="4">
    <source>
        <dbReference type="ARBA" id="ARBA00007997"/>
    </source>
</evidence>
<dbReference type="SUPFAM" id="SSF57850">
    <property type="entry name" value="RING/U-box"/>
    <property type="match status" value="1"/>
</dbReference>
<dbReference type="InterPro" id="IPR013083">
    <property type="entry name" value="Znf_RING/FYVE/PHD"/>
</dbReference>
<keyword evidence="19" id="KW-1185">Reference proteome</keyword>
<evidence type="ECO:0000256" key="12">
    <source>
        <dbReference type="ARBA" id="ARBA00022786"/>
    </source>
</evidence>
<dbReference type="InterPro" id="IPR054478">
    <property type="entry name" value="LTN1_UBC"/>
</dbReference>
<evidence type="ECO:0000256" key="3">
    <source>
        <dbReference type="ARBA" id="ARBA00004906"/>
    </source>
</evidence>
<evidence type="ECO:0000256" key="7">
    <source>
        <dbReference type="ARBA" id="ARBA00022490"/>
    </source>
</evidence>
<sequence>MQIKVHAAARQVTAVYAIDEAKIELHITLPNNFPLGAVTVEDGKQIGGRLQSRQVVMQLSIFLTHQNGSIWDGLSLWKRNLDRKFEGVEECYVCYSVIHQDTCQLPKLSCKTCKKKFHGPCLYRWFSTSNKSTCPICRNIF</sequence>
<evidence type="ECO:0000256" key="6">
    <source>
        <dbReference type="ARBA" id="ARBA00017157"/>
    </source>
</evidence>
<keyword evidence="7" id="KW-0963">Cytoplasm</keyword>
<evidence type="ECO:0000256" key="11">
    <source>
        <dbReference type="ARBA" id="ARBA00022771"/>
    </source>
</evidence>
<dbReference type="GO" id="GO:0008270">
    <property type="term" value="F:zinc ion binding"/>
    <property type="evidence" value="ECO:0007669"/>
    <property type="project" value="UniProtKB-KW"/>
</dbReference>
<evidence type="ECO:0000256" key="10">
    <source>
        <dbReference type="ARBA" id="ARBA00022737"/>
    </source>
</evidence>
<dbReference type="PANTHER" id="PTHR12389">
    <property type="entry name" value="ZINC FINGER PROTEIN 294"/>
    <property type="match status" value="1"/>
</dbReference>
<evidence type="ECO:0000313" key="18">
    <source>
        <dbReference type="EMBL" id="KAL1381573.1"/>
    </source>
</evidence>
<evidence type="ECO:0000256" key="14">
    <source>
        <dbReference type="ARBA" id="ARBA00032366"/>
    </source>
</evidence>